<dbReference type="EMBL" id="LGRX02005035">
    <property type="protein sequence ID" value="KAK3279286.1"/>
    <property type="molecule type" value="Genomic_DNA"/>
</dbReference>
<protein>
    <submittedName>
        <fullName evidence="2">Uncharacterized protein</fullName>
    </submittedName>
</protein>
<evidence type="ECO:0000256" key="1">
    <source>
        <dbReference type="SAM" id="MobiDB-lite"/>
    </source>
</evidence>
<feature type="region of interest" description="Disordered" evidence="1">
    <location>
        <begin position="1"/>
        <end position="32"/>
    </location>
</feature>
<comment type="caution">
    <text evidence="2">The sequence shown here is derived from an EMBL/GenBank/DDBJ whole genome shotgun (WGS) entry which is preliminary data.</text>
</comment>
<gene>
    <name evidence="2" type="ORF">CYMTET_12825</name>
</gene>
<keyword evidence="3" id="KW-1185">Reference proteome</keyword>
<sequence length="418" mass="46497">MSSEKPVSPLSAKELSEQQSEASTEPDMSSDIMGEKESMISTIMQEVYGVWSVENVASHQFPKPLPKREAGEGILEQRRYLWTDAFGVLNYVTLARLACDAPARRAAYLASAHALIVSVHTTLGNERVETTGWFPMTKADHGDALKPMFQYKGLRIGKLHAREMSDTGMKYDGMYWHYLDTWLFALARYATESKDDTVLQQANMLIHDVHPAFFRPRAGMLWKVNVDLSPIAGGEYAVNMDDTLGAWLVYNIVAIAAGHRPGIVQVSKEIDETGRVLDDNFMTLRTREPTWDPLSFGMQAWKLQWLGPWADAMRDTFYSGSNITNSLSALDVSKGMQLPFRLYCGLLGAKLSGNDILTHHAEKVLDEITPKAMSELVGASEHSAINKVTFAAALEPLAFARQASTEDLLKLPTQYLTA</sequence>
<evidence type="ECO:0000313" key="2">
    <source>
        <dbReference type="EMBL" id="KAK3279286.1"/>
    </source>
</evidence>
<reference evidence="2 3" key="1">
    <citation type="journal article" date="2015" name="Genome Biol. Evol.">
        <title>Comparative Genomics of a Bacterivorous Green Alga Reveals Evolutionary Causalities and Consequences of Phago-Mixotrophic Mode of Nutrition.</title>
        <authorList>
            <person name="Burns J.A."/>
            <person name="Paasch A."/>
            <person name="Narechania A."/>
            <person name="Kim E."/>
        </authorList>
    </citation>
    <scope>NUCLEOTIDE SEQUENCE [LARGE SCALE GENOMIC DNA]</scope>
    <source>
        <strain evidence="2 3">PLY_AMNH</strain>
    </source>
</reference>
<proteinExistence type="predicted"/>
<evidence type="ECO:0000313" key="3">
    <source>
        <dbReference type="Proteomes" id="UP001190700"/>
    </source>
</evidence>
<name>A0AAE0LBG3_9CHLO</name>
<organism evidence="2 3">
    <name type="scientific">Cymbomonas tetramitiformis</name>
    <dbReference type="NCBI Taxonomy" id="36881"/>
    <lineage>
        <taxon>Eukaryota</taxon>
        <taxon>Viridiplantae</taxon>
        <taxon>Chlorophyta</taxon>
        <taxon>Pyramimonadophyceae</taxon>
        <taxon>Pyramimonadales</taxon>
        <taxon>Pyramimonadaceae</taxon>
        <taxon>Cymbomonas</taxon>
    </lineage>
</organism>
<feature type="compositionally biased region" description="Polar residues" evidence="1">
    <location>
        <begin position="17"/>
        <end position="27"/>
    </location>
</feature>
<dbReference type="Proteomes" id="UP001190700">
    <property type="component" value="Unassembled WGS sequence"/>
</dbReference>
<dbReference type="AlphaFoldDB" id="A0AAE0LBG3"/>
<accession>A0AAE0LBG3</accession>